<comment type="caution">
    <text evidence="2">The sequence shown here is derived from an EMBL/GenBank/DDBJ whole genome shotgun (WGS) entry which is preliminary data.</text>
</comment>
<reference evidence="2" key="2">
    <citation type="journal article" date="2023" name="IMA Fungus">
        <title>Comparative genomic study of the Penicillium genus elucidates a diverse pangenome and 15 lateral gene transfer events.</title>
        <authorList>
            <person name="Petersen C."/>
            <person name="Sorensen T."/>
            <person name="Nielsen M.R."/>
            <person name="Sondergaard T.E."/>
            <person name="Sorensen J.L."/>
            <person name="Fitzpatrick D.A."/>
            <person name="Frisvad J.C."/>
            <person name="Nielsen K.L."/>
        </authorList>
    </citation>
    <scope>NUCLEOTIDE SEQUENCE</scope>
    <source>
        <strain evidence="2">IBT 19713</strain>
    </source>
</reference>
<feature type="compositionally biased region" description="Low complexity" evidence="1">
    <location>
        <begin position="324"/>
        <end position="337"/>
    </location>
</feature>
<keyword evidence="3" id="KW-1185">Reference proteome</keyword>
<dbReference type="RefSeq" id="XP_058333600.1">
    <property type="nucleotide sequence ID" value="XM_058470459.1"/>
</dbReference>
<gene>
    <name evidence="2" type="ORF">N7468_001162</name>
</gene>
<name>A0A9W9PGB6_9EURO</name>
<feature type="region of interest" description="Disordered" evidence="1">
    <location>
        <begin position="220"/>
        <end position="253"/>
    </location>
</feature>
<feature type="region of interest" description="Disordered" evidence="1">
    <location>
        <begin position="566"/>
        <end position="607"/>
    </location>
</feature>
<dbReference type="EMBL" id="JAPQKS010000002">
    <property type="protein sequence ID" value="KAJ5246179.1"/>
    <property type="molecule type" value="Genomic_DNA"/>
</dbReference>
<feature type="compositionally biased region" description="Polar residues" evidence="1">
    <location>
        <begin position="568"/>
        <end position="583"/>
    </location>
</feature>
<dbReference type="AlphaFoldDB" id="A0A9W9PGB6"/>
<dbReference type="GeneID" id="83197762"/>
<organism evidence="2 3">
    <name type="scientific">Penicillium chermesinum</name>
    <dbReference type="NCBI Taxonomy" id="63820"/>
    <lineage>
        <taxon>Eukaryota</taxon>
        <taxon>Fungi</taxon>
        <taxon>Dikarya</taxon>
        <taxon>Ascomycota</taxon>
        <taxon>Pezizomycotina</taxon>
        <taxon>Eurotiomycetes</taxon>
        <taxon>Eurotiomycetidae</taxon>
        <taxon>Eurotiales</taxon>
        <taxon>Aspergillaceae</taxon>
        <taxon>Penicillium</taxon>
    </lineage>
</organism>
<evidence type="ECO:0000256" key="1">
    <source>
        <dbReference type="SAM" id="MobiDB-lite"/>
    </source>
</evidence>
<protein>
    <recommendedName>
        <fullName evidence="4">DNA (cytosine-5)-methyltransferase 1 replication foci domain-containing protein</fullName>
    </recommendedName>
</protein>
<feature type="region of interest" description="Disordered" evidence="1">
    <location>
        <begin position="321"/>
        <end position="476"/>
    </location>
</feature>
<dbReference type="OrthoDB" id="5382953at2759"/>
<feature type="compositionally biased region" description="Acidic residues" evidence="1">
    <location>
        <begin position="379"/>
        <end position="394"/>
    </location>
</feature>
<proteinExistence type="predicted"/>
<reference evidence="2" key="1">
    <citation type="submission" date="2022-11" db="EMBL/GenBank/DDBJ databases">
        <authorList>
            <person name="Petersen C."/>
        </authorList>
    </citation>
    <scope>NUCLEOTIDE SEQUENCE</scope>
    <source>
        <strain evidence="2">IBT 19713</strain>
    </source>
</reference>
<dbReference type="Proteomes" id="UP001150941">
    <property type="component" value="Unassembled WGS sequence"/>
</dbReference>
<evidence type="ECO:0008006" key="4">
    <source>
        <dbReference type="Google" id="ProtNLM"/>
    </source>
</evidence>
<accession>A0A9W9PGB6</accession>
<evidence type="ECO:0000313" key="2">
    <source>
        <dbReference type="EMBL" id="KAJ5246179.1"/>
    </source>
</evidence>
<evidence type="ECO:0000313" key="3">
    <source>
        <dbReference type="Proteomes" id="UP001150941"/>
    </source>
</evidence>
<sequence>MTAREETVLLPIDPSISDENDWWEFSLSEVKVLRPGKHLYANLLEATEDNPVQVIGELQLNQDQEHLVTNPDLLSKRLLIDDVTHFAYGQTEDRNVELWVAGKAGWYKITPAKSYLPTYTRMVQAVDMYYFLMDKHQSGKKQLNPTYKNLCQQKYIYHTHGDCEDREQSAAKFTEHGPFLLTCMVEDDEDMHWNKTNIFMQLRRQFKEKYQELISRKDGSDHIDDEDLKEPLVSTPRHDPAAVSKSQTDASSKKRAIWRKRRLNLDLVSERLSERYSFNKEDAAKIIAARAAAVLEKLEDDDNSRWSRCVIHRELSHAAAQHESLPSSLLTPLQPLDDSSDDEQLARTQKSVLRPIASVSRKLIGKRNRSGTNGQNPEPDGDEADIQDDPDAMSDVETPSKTRGQGHELIRTPIPSARPRTRSLLSKTEPGPAASLLKSMLRKTPRASQTTATIESSTSKGPSDQGPSIPPLPPIDLEESLESEVWNCRMVGCAKEIRSKGGERKKEIEAHAGEHDWNTQMRVELIEAEQRMHSVLPVTNLMKYLVTQHYQQMRAAFPEIYAGKEANQADNDTNGISTKTENSLDGEPLSSPTLQTSAIHGEANGHR</sequence>
<feature type="compositionally biased region" description="Polar residues" evidence="1">
    <location>
        <begin position="446"/>
        <end position="466"/>
    </location>
</feature>